<evidence type="ECO:0000313" key="3">
    <source>
        <dbReference type="EMBL" id="KAG0493662.1"/>
    </source>
</evidence>
<feature type="region of interest" description="Disordered" evidence="1">
    <location>
        <begin position="45"/>
        <end position="69"/>
    </location>
</feature>
<protein>
    <recommendedName>
        <fullName evidence="5">RING-type domain-containing protein</fullName>
    </recommendedName>
</protein>
<organism evidence="3 4">
    <name type="scientific">Vanilla planifolia</name>
    <name type="common">Vanilla</name>
    <dbReference type="NCBI Taxonomy" id="51239"/>
    <lineage>
        <taxon>Eukaryota</taxon>
        <taxon>Viridiplantae</taxon>
        <taxon>Streptophyta</taxon>
        <taxon>Embryophyta</taxon>
        <taxon>Tracheophyta</taxon>
        <taxon>Spermatophyta</taxon>
        <taxon>Magnoliopsida</taxon>
        <taxon>Liliopsida</taxon>
        <taxon>Asparagales</taxon>
        <taxon>Orchidaceae</taxon>
        <taxon>Vanilloideae</taxon>
        <taxon>Vanilleae</taxon>
        <taxon>Vanilla</taxon>
    </lineage>
</organism>
<sequence>MAAPLACYAFSLPKPILILVQLMNKISFAVSLLLIFLGFQPPTPPPPLPRPRSGHHLPDATNLSSPSPPSIKSLLPVVEFARLAGGSSPEVCVVCLAGFTAADEVRQLGNCRHAFTSPASTVGSMLMDSPARSAAPHFCLHRRRRRRK</sequence>
<comment type="caution">
    <text evidence="3">The sequence shown here is derived from an EMBL/GenBank/DDBJ whole genome shotgun (WGS) entry which is preliminary data.</text>
</comment>
<keyword evidence="2" id="KW-1133">Transmembrane helix</keyword>
<evidence type="ECO:0000256" key="2">
    <source>
        <dbReference type="SAM" id="Phobius"/>
    </source>
</evidence>
<dbReference type="OrthoDB" id="8062037at2759"/>
<evidence type="ECO:0000313" key="4">
    <source>
        <dbReference type="Proteomes" id="UP000639772"/>
    </source>
</evidence>
<accession>A0A835RX51</accession>
<dbReference type="Proteomes" id="UP000639772">
    <property type="component" value="Unassembled WGS sequence"/>
</dbReference>
<keyword evidence="2" id="KW-0812">Transmembrane</keyword>
<dbReference type="AlphaFoldDB" id="A0A835RX51"/>
<gene>
    <name evidence="3" type="ORF">HPP92_004656</name>
</gene>
<dbReference type="EMBL" id="JADCNM010000002">
    <property type="protein sequence ID" value="KAG0493662.1"/>
    <property type="molecule type" value="Genomic_DNA"/>
</dbReference>
<evidence type="ECO:0008006" key="5">
    <source>
        <dbReference type="Google" id="ProtNLM"/>
    </source>
</evidence>
<evidence type="ECO:0000256" key="1">
    <source>
        <dbReference type="SAM" id="MobiDB-lite"/>
    </source>
</evidence>
<reference evidence="3 4" key="1">
    <citation type="journal article" date="2020" name="Nat. Food">
        <title>A phased Vanilla planifolia genome enables genetic improvement of flavour and production.</title>
        <authorList>
            <person name="Hasing T."/>
            <person name="Tang H."/>
            <person name="Brym M."/>
            <person name="Khazi F."/>
            <person name="Huang T."/>
            <person name="Chambers A.H."/>
        </authorList>
    </citation>
    <scope>NUCLEOTIDE SEQUENCE [LARGE SCALE GENOMIC DNA]</scope>
    <source>
        <tissue evidence="3">Leaf</tissue>
    </source>
</reference>
<name>A0A835RX51_VANPL</name>
<keyword evidence="2" id="KW-0472">Membrane</keyword>
<feature type="transmembrane region" description="Helical" evidence="2">
    <location>
        <begin position="16"/>
        <end position="39"/>
    </location>
</feature>
<proteinExistence type="predicted"/>